<evidence type="ECO:0000313" key="1">
    <source>
        <dbReference type="EMBL" id="KAB7787185.1"/>
    </source>
</evidence>
<proteinExistence type="predicted"/>
<dbReference type="Proteomes" id="UP000469949">
    <property type="component" value="Unassembled WGS sequence"/>
</dbReference>
<gene>
    <name evidence="1" type="ORF">F8B43_0621</name>
</gene>
<dbReference type="AlphaFoldDB" id="A0A833J9P9"/>
<name>A0A833J9P9_9HYPH</name>
<evidence type="ECO:0000313" key="2">
    <source>
        <dbReference type="Proteomes" id="UP000469949"/>
    </source>
</evidence>
<organism evidence="1 2">
    <name type="scientific">Methylorubrum populi</name>
    <dbReference type="NCBI Taxonomy" id="223967"/>
    <lineage>
        <taxon>Bacteria</taxon>
        <taxon>Pseudomonadati</taxon>
        <taxon>Pseudomonadota</taxon>
        <taxon>Alphaproteobacteria</taxon>
        <taxon>Hyphomicrobiales</taxon>
        <taxon>Methylobacteriaceae</taxon>
        <taxon>Methylorubrum</taxon>
    </lineage>
</organism>
<accession>A0A833J9P9</accession>
<protein>
    <submittedName>
        <fullName evidence="1">Uncharacterized protein</fullName>
    </submittedName>
</protein>
<dbReference type="EMBL" id="WEKV01000004">
    <property type="protein sequence ID" value="KAB7787185.1"/>
    <property type="molecule type" value="Genomic_DNA"/>
</dbReference>
<dbReference type="RefSeq" id="WP_152275934.1">
    <property type="nucleotide sequence ID" value="NZ_WEKV01000004.1"/>
</dbReference>
<sequence>MIELRPALVPGEAPLRLGFRKRARRDMPVAPLLRSAVLAAILAAAVGSPVLRGPAIDLSPGLGPSPLQAGGRAAPHTSGTWVALVREASR</sequence>
<comment type="caution">
    <text evidence="1">The sequence shown here is derived from an EMBL/GenBank/DDBJ whole genome shotgun (WGS) entry which is preliminary data.</text>
</comment>
<reference evidence="1 2" key="1">
    <citation type="submission" date="2019-10" db="EMBL/GenBank/DDBJ databases">
        <title>Draft Genome Sequence of the Caffeine Degrading Methylotroph Methylorubrum populi PINKEL.</title>
        <authorList>
            <person name="Dawson S.C."/>
            <person name="Zhang X."/>
            <person name="Wright M.E."/>
            <person name="Sharma G."/>
            <person name="Langner J.T."/>
            <person name="Ditty J.L."/>
            <person name="Subuyuj G.A."/>
        </authorList>
    </citation>
    <scope>NUCLEOTIDE SEQUENCE [LARGE SCALE GENOMIC DNA]</scope>
    <source>
        <strain evidence="1 2">Pinkel</strain>
    </source>
</reference>